<organism evidence="2 3">
    <name type="scientific">Sporolactobacillus shoreae</name>
    <dbReference type="NCBI Taxonomy" id="1465501"/>
    <lineage>
        <taxon>Bacteria</taxon>
        <taxon>Bacillati</taxon>
        <taxon>Bacillota</taxon>
        <taxon>Bacilli</taxon>
        <taxon>Bacillales</taxon>
        <taxon>Sporolactobacillaceae</taxon>
        <taxon>Sporolactobacillus</taxon>
    </lineage>
</organism>
<keyword evidence="3" id="KW-1185">Reference proteome</keyword>
<dbReference type="Proteomes" id="UP000298347">
    <property type="component" value="Unassembled WGS sequence"/>
</dbReference>
<feature type="region of interest" description="Disordered" evidence="1">
    <location>
        <begin position="1"/>
        <end position="26"/>
    </location>
</feature>
<protein>
    <submittedName>
        <fullName evidence="2">Phage terminase small subunit P27 family</fullName>
    </submittedName>
</protein>
<dbReference type="AlphaFoldDB" id="A0A4Z0GG98"/>
<evidence type="ECO:0000313" key="2">
    <source>
        <dbReference type="EMBL" id="TGA95532.1"/>
    </source>
</evidence>
<dbReference type="OrthoDB" id="6010489at2"/>
<accession>A0A4Z0GG98</accession>
<dbReference type="NCBIfam" id="TIGR01558">
    <property type="entry name" value="sm_term_P27"/>
    <property type="match status" value="1"/>
</dbReference>
<comment type="caution">
    <text evidence="2">The sequence shown here is derived from an EMBL/GenBank/DDBJ whole genome shotgun (WGS) entry which is preliminary data.</text>
</comment>
<dbReference type="EMBL" id="SRJD01000048">
    <property type="protein sequence ID" value="TGA95532.1"/>
    <property type="molecule type" value="Genomic_DNA"/>
</dbReference>
<gene>
    <name evidence="2" type="ORF">E4665_17880</name>
</gene>
<dbReference type="Pfam" id="PF05119">
    <property type="entry name" value="Terminase_4"/>
    <property type="match status" value="1"/>
</dbReference>
<proteinExistence type="predicted"/>
<evidence type="ECO:0000256" key="1">
    <source>
        <dbReference type="SAM" id="MobiDB-lite"/>
    </source>
</evidence>
<dbReference type="InterPro" id="IPR006448">
    <property type="entry name" value="Phage_term_ssu_P27"/>
</dbReference>
<sequence>MPTPAKSARLQLVQGNPNRRTKEQLNKRAENEKKLQMRAENIKPPAWLPTAAKKEFKRLAELLLEVELINEADIDHLALFCDAYAQYIQYTKEIKSMGLWVDGKSNPLIMRKKDAAAQMRSFGADLGLSPSARAKLAIKLNGDDRNDDEDEF</sequence>
<reference evidence="2 3" key="1">
    <citation type="journal article" date="2015" name="Int. J. Syst. Evol. Microbiol.">
        <title>Sporolactobacillus shoreae sp. nov. and Sporolactobacillus spathodeae sp. nov., two spore-forming lactic acid bacteria isolated from tree barks in Thailand.</title>
        <authorList>
            <person name="Thamacharoensuk T."/>
            <person name="Kitahara M."/>
            <person name="Ohkuma M."/>
            <person name="Thongchul N."/>
            <person name="Tanasupawat S."/>
        </authorList>
    </citation>
    <scope>NUCLEOTIDE SEQUENCE [LARGE SCALE GENOMIC DNA]</scope>
    <source>
        <strain evidence="2 3">BK92</strain>
    </source>
</reference>
<name>A0A4Z0GG98_9BACL</name>
<evidence type="ECO:0000313" key="3">
    <source>
        <dbReference type="Proteomes" id="UP000298347"/>
    </source>
</evidence>
<dbReference type="RefSeq" id="WP_135350157.1">
    <property type="nucleotide sequence ID" value="NZ_SRJD01000048.1"/>
</dbReference>